<proteinExistence type="predicted"/>
<gene>
    <name evidence="2" type="ORF">HERILL_LOCUS1734</name>
</gene>
<dbReference type="Proteomes" id="UP000594454">
    <property type="component" value="Chromosome 1"/>
</dbReference>
<dbReference type="AlphaFoldDB" id="A0A7R8UCX0"/>
<keyword evidence="1" id="KW-0732">Signal</keyword>
<feature type="signal peptide" evidence="1">
    <location>
        <begin position="1"/>
        <end position="19"/>
    </location>
</feature>
<reference evidence="2 3" key="1">
    <citation type="submission" date="2020-11" db="EMBL/GenBank/DDBJ databases">
        <authorList>
            <person name="Wallbank WR R."/>
            <person name="Pardo Diaz C."/>
            <person name="Kozak K."/>
            <person name="Martin S."/>
            <person name="Jiggins C."/>
            <person name="Moest M."/>
            <person name="Warren A I."/>
            <person name="Generalovic N T."/>
            <person name="Byers J.R.P. K."/>
            <person name="Montejo-Kovacevich G."/>
            <person name="Yen C E."/>
        </authorList>
    </citation>
    <scope>NUCLEOTIDE SEQUENCE [LARGE SCALE GENOMIC DNA]</scope>
</reference>
<dbReference type="OrthoDB" id="8192785at2759"/>
<dbReference type="InterPro" id="IPR031734">
    <property type="entry name" value="MBF2"/>
</dbReference>
<dbReference type="FunCoup" id="A0A7R8UCX0">
    <property type="interactions" value="2"/>
</dbReference>
<name>A0A7R8UCX0_HERIL</name>
<dbReference type="InParanoid" id="A0A7R8UCX0"/>
<organism evidence="2 3">
    <name type="scientific">Hermetia illucens</name>
    <name type="common">Black soldier fly</name>
    <dbReference type="NCBI Taxonomy" id="343691"/>
    <lineage>
        <taxon>Eukaryota</taxon>
        <taxon>Metazoa</taxon>
        <taxon>Ecdysozoa</taxon>
        <taxon>Arthropoda</taxon>
        <taxon>Hexapoda</taxon>
        <taxon>Insecta</taxon>
        <taxon>Pterygota</taxon>
        <taxon>Neoptera</taxon>
        <taxon>Endopterygota</taxon>
        <taxon>Diptera</taxon>
        <taxon>Brachycera</taxon>
        <taxon>Stratiomyomorpha</taxon>
        <taxon>Stratiomyidae</taxon>
        <taxon>Hermetiinae</taxon>
        <taxon>Hermetia</taxon>
    </lineage>
</organism>
<evidence type="ECO:0000256" key="1">
    <source>
        <dbReference type="SAM" id="SignalP"/>
    </source>
</evidence>
<protein>
    <submittedName>
        <fullName evidence="2">Uncharacterized protein</fullName>
    </submittedName>
</protein>
<accession>A0A7R8UCX0</accession>
<evidence type="ECO:0000313" key="2">
    <source>
        <dbReference type="EMBL" id="CAD7078467.1"/>
    </source>
</evidence>
<evidence type="ECO:0000313" key="3">
    <source>
        <dbReference type="Proteomes" id="UP000594454"/>
    </source>
</evidence>
<dbReference type="Pfam" id="PF15868">
    <property type="entry name" value="MBF2"/>
    <property type="match status" value="1"/>
</dbReference>
<dbReference type="EMBL" id="LR899009">
    <property type="protein sequence ID" value="CAD7078467.1"/>
    <property type="molecule type" value="Genomic_DNA"/>
</dbReference>
<feature type="chain" id="PRO_5031007514" evidence="1">
    <location>
        <begin position="20"/>
        <end position="182"/>
    </location>
</feature>
<keyword evidence="3" id="KW-1185">Reference proteome</keyword>
<sequence length="182" mass="19484">MARIIACVGLLVFATICSSAPREKLYQNVGKVNIEVHTVESIQEFQQKHAMLKLTPLARVAAPGLDTHTASSDGQSDGIQAQNKVNYVIGARINGDRLVAQDGVSDVYPTLQDVQVDLQYPAPDAEPGSGAIITYVEISVAQSSDIGNAWISEGGIGQRNMKIVLEIGSTSYFSLVANIYGY</sequence>